<dbReference type="ExpressionAtlas" id="A0A1D6FTJ3">
    <property type="expression patterns" value="baseline and differential"/>
</dbReference>
<organism evidence="1">
    <name type="scientific">Zea mays</name>
    <name type="common">Maize</name>
    <dbReference type="NCBI Taxonomy" id="4577"/>
    <lineage>
        <taxon>Eukaryota</taxon>
        <taxon>Viridiplantae</taxon>
        <taxon>Streptophyta</taxon>
        <taxon>Embryophyta</taxon>
        <taxon>Tracheophyta</taxon>
        <taxon>Spermatophyta</taxon>
        <taxon>Magnoliopsida</taxon>
        <taxon>Liliopsida</taxon>
        <taxon>Poales</taxon>
        <taxon>Poaceae</taxon>
        <taxon>PACMAD clade</taxon>
        <taxon>Panicoideae</taxon>
        <taxon>Andropogonodae</taxon>
        <taxon>Andropogoneae</taxon>
        <taxon>Tripsacinae</taxon>
        <taxon>Zea</taxon>
    </lineage>
</organism>
<name>A0A1D6FTJ3_MAIZE</name>
<evidence type="ECO:0000313" key="1">
    <source>
        <dbReference type="EMBL" id="AQK94849.1"/>
    </source>
</evidence>
<sequence>MGEGLGFLQSVISCSASIRKYCDAAMIEIYVLNRLAENEKYRSLSFILYPSSDCFFCSTTNMLHMAGRGLEVKPRPTIKCVLGHDFILHFPVHEFGTIWKKLVSALLYGEKVKLENEQMWLFMDDNIKKPATCNLILRNLPPAT</sequence>
<proteinExistence type="predicted"/>
<dbReference type="EMBL" id="CM000784">
    <property type="protein sequence ID" value="AQK94849.1"/>
    <property type="molecule type" value="Genomic_DNA"/>
</dbReference>
<accession>A0A1D6FTJ3</accession>
<gene>
    <name evidence="1" type="ORF">ZEAMMB73_Zm00001d010772</name>
</gene>
<protein>
    <submittedName>
        <fullName evidence="1">Uncharacterized protein</fullName>
    </submittedName>
</protein>
<reference evidence="1" key="1">
    <citation type="submission" date="2015-12" db="EMBL/GenBank/DDBJ databases">
        <title>Update maize B73 reference genome by single molecule sequencing technologies.</title>
        <authorList>
            <consortium name="Maize Genome Sequencing Project"/>
            <person name="Ware D."/>
        </authorList>
    </citation>
    <scope>NUCLEOTIDE SEQUENCE</scope>
    <source>
        <tissue evidence="1">Seedling</tissue>
    </source>
</reference>
<dbReference type="AlphaFoldDB" id="A0A1D6FTJ3"/>